<dbReference type="AlphaFoldDB" id="E9I4Y6"/>
<keyword evidence="2" id="KW-1185">Reference proteome</keyword>
<dbReference type="STRING" id="6669.E9I4Y6"/>
<accession>E9I4Y6</accession>
<dbReference type="SMART" id="SM00368">
    <property type="entry name" value="LRR_RI"/>
    <property type="match status" value="3"/>
</dbReference>
<dbReference type="PANTHER" id="PTHR24110:SF3">
    <property type="entry name" value="CENTROSOMAL PROTEIN OF 78 KDA"/>
    <property type="match status" value="1"/>
</dbReference>
<dbReference type="OrthoDB" id="78308at2759"/>
<dbReference type="PhylomeDB" id="E9I4Y6"/>
<dbReference type="EMBL" id="GL735282">
    <property type="protein sequence ID" value="EFX60944.1"/>
    <property type="molecule type" value="Genomic_DNA"/>
</dbReference>
<dbReference type="InterPro" id="IPR032675">
    <property type="entry name" value="LRR_dom_sf"/>
</dbReference>
<evidence type="ECO:0000313" key="2">
    <source>
        <dbReference type="Proteomes" id="UP000000305"/>
    </source>
</evidence>
<dbReference type="InParanoid" id="E9I4Y6"/>
<dbReference type="eggNOG" id="KOG4308">
    <property type="taxonomic scope" value="Eukaryota"/>
</dbReference>
<organism evidence="1 2">
    <name type="scientific">Daphnia pulex</name>
    <name type="common">Water flea</name>
    <dbReference type="NCBI Taxonomy" id="6669"/>
    <lineage>
        <taxon>Eukaryota</taxon>
        <taxon>Metazoa</taxon>
        <taxon>Ecdysozoa</taxon>
        <taxon>Arthropoda</taxon>
        <taxon>Crustacea</taxon>
        <taxon>Branchiopoda</taxon>
        <taxon>Diplostraca</taxon>
        <taxon>Cladocera</taxon>
        <taxon>Anomopoda</taxon>
        <taxon>Daphniidae</taxon>
        <taxon>Daphnia</taxon>
    </lineage>
</organism>
<dbReference type="SUPFAM" id="SSF52047">
    <property type="entry name" value="RNI-like"/>
    <property type="match status" value="1"/>
</dbReference>
<name>E9I4Y6_DAPPU</name>
<sequence>MEFYFIVKNLQGIVDSDSLQHISLAGSKICDEGLINISEAIKMKPNIVWLDLRNCGLTCSAGKPLASLVHFQAVARENAAWKASLRGETPNLDLMGGLRRLSLSANHLSDAVRHLAVVLYEDRWIKAIDLQYW</sequence>
<protein>
    <submittedName>
        <fullName evidence="1">Uncharacterized protein</fullName>
    </submittedName>
</protein>
<dbReference type="Gene3D" id="3.80.10.10">
    <property type="entry name" value="Ribonuclease Inhibitor"/>
    <property type="match status" value="1"/>
</dbReference>
<dbReference type="Proteomes" id="UP000000305">
    <property type="component" value="Unassembled WGS sequence"/>
</dbReference>
<dbReference type="HOGENOM" id="CLU_2066887_0_0_1"/>
<dbReference type="KEGG" id="dpx:DAPPUDRAFT_70299"/>
<dbReference type="OMA" id="RENAAWK"/>
<dbReference type="PANTHER" id="PTHR24110">
    <property type="entry name" value="CENTROSOMAL PROTEIN OF 78 KDA"/>
    <property type="match status" value="1"/>
</dbReference>
<proteinExistence type="predicted"/>
<reference evidence="1 2" key="1">
    <citation type="journal article" date="2011" name="Science">
        <title>The ecoresponsive genome of Daphnia pulex.</title>
        <authorList>
            <person name="Colbourne J.K."/>
            <person name="Pfrender M.E."/>
            <person name="Gilbert D."/>
            <person name="Thomas W.K."/>
            <person name="Tucker A."/>
            <person name="Oakley T.H."/>
            <person name="Tokishita S."/>
            <person name="Aerts A."/>
            <person name="Arnold G.J."/>
            <person name="Basu M.K."/>
            <person name="Bauer D.J."/>
            <person name="Caceres C.E."/>
            <person name="Carmel L."/>
            <person name="Casola C."/>
            <person name="Choi J.H."/>
            <person name="Detter J.C."/>
            <person name="Dong Q."/>
            <person name="Dusheyko S."/>
            <person name="Eads B.D."/>
            <person name="Frohlich T."/>
            <person name="Geiler-Samerotte K.A."/>
            <person name="Gerlach D."/>
            <person name="Hatcher P."/>
            <person name="Jogdeo S."/>
            <person name="Krijgsveld J."/>
            <person name="Kriventseva E.V."/>
            <person name="Kultz D."/>
            <person name="Laforsch C."/>
            <person name="Lindquist E."/>
            <person name="Lopez J."/>
            <person name="Manak J.R."/>
            <person name="Muller J."/>
            <person name="Pangilinan J."/>
            <person name="Patwardhan R.P."/>
            <person name="Pitluck S."/>
            <person name="Pritham E.J."/>
            <person name="Rechtsteiner A."/>
            <person name="Rho M."/>
            <person name="Rogozin I.B."/>
            <person name="Sakarya O."/>
            <person name="Salamov A."/>
            <person name="Schaack S."/>
            <person name="Shapiro H."/>
            <person name="Shiga Y."/>
            <person name="Skalitzky C."/>
            <person name="Smith Z."/>
            <person name="Souvorov A."/>
            <person name="Sung W."/>
            <person name="Tang Z."/>
            <person name="Tsuchiya D."/>
            <person name="Tu H."/>
            <person name="Vos H."/>
            <person name="Wang M."/>
            <person name="Wolf Y.I."/>
            <person name="Yamagata H."/>
            <person name="Yamada T."/>
            <person name="Ye Y."/>
            <person name="Shaw J.R."/>
            <person name="Andrews J."/>
            <person name="Crease T.J."/>
            <person name="Tang H."/>
            <person name="Lucas S.M."/>
            <person name="Robertson H.M."/>
            <person name="Bork P."/>
            <person name="Koonin E.V."/>
            <person name="Zdobnov E.M."/>
            <person name="Grigoriev I.V."/>
            <person name="Lynch M."/>
            <person name="Boore J.L."/>
        </authorList>
    </citation>
    <scope>NUCLEOTIDE SEQUENCE [LARGE SCALE GENOMIC DNA]</scope>
</reference>
<evidence type="ECO:0000313" key="1">
    <source>
        <dbReference type="EMBL" id="EFX60944.1"/>
    </source>
</evidence>
<gene>
    <name evidence="1" type="ORF">DAPPUDRAFT_70299</name>
</gene>
<dbReference type="PRINTS" id="PR02062">
    <property type="entry name" value="CENTROSOME78"/>
</dbReference>
<dbReference type="InterPro" id="IPR026212">
    <property type="entry name" value="Cep78"/>
</dbReference>